<reference evidence="1 2" key="1">
    <citation type="journal article" date="2019" name="Indoor Air">
        <title>Impacts of indoor surface finishes on bacterial viability.</title>
        <authorList>
            <person name="Hu J."/>
            <person name="Maamar S.B."/>
            <person name="Glawe A.J."/>
            <person name="Gottel N."/>
            <person name="Gilbert J.A."/>
            <person name="Hartmann E.M."/>
        </authorList>
    </citation>
    <scope>NUCLEOTIDE SEQUENCE [LARGE SCALE GENOMIC DNA]</scope>
    <source>
        <strain evidence="1 2">AF060A6</strain>
    </source>
</reference>
<sequence length="96" mass="11074">MPLLRKERREAPRYYGMIPHTLEAIRKLVEKLGDQQHLKVCYEAGPTGYPLYRFFISLGIECFVIAPSLIPSKPGERIKTDRRDALDLPNYSVLVN</sequence>
<evidence type="ECO:0000313" key="2">
    <source>
        <dbReference type="Proteomes" id="UP000306477"/>
    </source>
</evidence>
<proteinExistence type="predicted"/>
<dbReference type="Proteomes" id="UP000306477">
    <property type="component" value="Unassembled WGS sequence"/>
</dbReference>
<organism evidence="1 2">
    <name type="scientific">Bacillus timonensis</name>
    <dbReference type="NCBI Taxonomy" id="1033734"/>
    <lineage>
        <taxon>Bacteria</taxon>
        <taxon>Bacillati</taxon>
        <taxon>Bacillota</taxon>
        <taxon>Bacilli</taxon>
        <taxon>Bacillales</taxon>
        <taxon>Bacillaceae</taxon>
        <taxon>Bacillus</taxon>
    </lineage>
</organism>
<accession>A0A4S3PVU2</accession>
<gene>
    <name evidence="1" type="ORF">E1I69_05445</name>
</gene>
<dbReference type="EMBL" id="SLUB01000006">
    <property type="protein sequence ID" value="THE13951.1"/>
    <property type="molecule type" value="Genomic_DNA"/>
</dbReference>
<evidence type="ECO:0000313" key="1">
    <source>
        <dbReference type="EMBL" id="THE13951.1"/>
    </source>
</evidence>
<keyword evidence="2" id="KW-1185">Reference proteome</keyword>
<evidence type="ECO:0008006" key="3">
    <source>
        <dbReference type="Google" id="ProtNLM"/>
    </source>
</evidence>
<dbReference type="OrthoDB" id="3191145at2"/>
<dbReference type="RefSeq" id="WP_136378591.1">
    <property type="nucleotide sequence ID" value="NZ_SLUB01000006.1"/>
</dbReference>
<comment type="caution">
    <text evidence="1">The sequence shown here is derived from an EMBL/GenBank/DDBJ whole genome shotgun (WGS) entry which is preliminary data.</text>
</comment>
<name>A0A4S3PVU2_9BACI</name>
<dbReference type="AlphaFoldDB" id="A0A4S3PVU2"/>
<protein>
    <recommendedName>
        <fullName evidence="3">Transposase</fullName>
    </recommendedName>
</protein>